<dbReference type="SUPFAM" id="SSF53756">
    <property type="entry name" value="UDP-Glycosyltransferase/glycogen phosphorylase"/>
    <property type="match status" value="1"/>
</dbReference>
<gene>
    <name evidence="3" type="primary">tuaC_1</name>
    <name evidence="3" type="ORF">Pr1d_33480</name>
</gene>
<dbReference type="EC" id="2.4.-.-" evidence="3"/>
<dbReference type="AlphaFoldDB" id="A0A5B9QE04"/>
<dbReference type="KEGG" id="bgok:Pr1d_33480"/>
<feature type="domain" description="Glycosyl transferase family 1" evidence="1">
    <location>
        <begin position="191"/>
        <end position="352"/>
    </location>
</feature>
<dbReference type="GO" id="GO:0016757">
    <property type="term" value="F:glycosyltransferase activity"/>
    <property type="evidence" value="ECO:0007669"/>
    <property type="project" value="UniProtKB-KW"/>
</dbReference>
<sequence length="388" mass="43361">MSSINPSLKVMIIIDTAYIGGPGKGLLQMLKYQRSERYNFVICTFEYRKPKSIEFIDAVRSAGHELRLLPQRYRFDPAALFKAFDIVRTEHIDLVQSHGYKAHVVAFVISMRKRLPWLALTHGWTWENWKVRVYNQLERVLLKQADIAAAVSPPLLKELEKIRGAQLRSRLIPNAVDADEIQGHLGGHAVREEYDIPSDHVLLGVFGRLSPEKGVAEVLVAFHSVYSGVKNVTLLFVGNGKLATPLKSRVAELGLESQVKFAGYQSDMRDFYDAIDILVIPSLSEGLPNVLLEAMSLEVPAVCTRVGAIPDVIRHGETGWLVLPGDSHCLADQLREVILNPELRQKVASSARASLHPRFSPATRAKQFELIYDELLLGNSLAKDNPSE</sequence>
<dbReference type="InterPro" id="IPR028098">
    <property type="entry name" value="Glyco_trans_4-like_N"/>
</dbReference>
<dbReference type="InterPro" id="IPR050194">
    <property type="entry name" value="Glycosyltransferase_grp1"/>
</dbReference>
<dbReference type="Proteomes" id="UP000323917">
    <property type="component" value="Chromosome"/>
</dbReference>
<evidence type="ECO:0000259" key="1">
    <source>
        <dbReference type="Pfam" id="PF00534"/>
    </source>
</evidence>
<dbReference type="InterPro" id="IPR001296">
    <property type="entry name" value="Glyco_trans_1"/>
</dbReference>
<keyword evidence="3" id="KW-0328">Glycosyltransferase</keyword>
<reference evidence="3 4" key="1">
    <citation type="submission" date="2019-08" db="EMBL/GenBank/DDBJ databases">
        <title>Deep-cultivation of Planctomycetes and their phenomic and genomic characterization uncovers novel biology.</title>
        <authorList>
            <person name="Wiegand S."/>
            <person name="Jogler M."/>
            <person name="Boedeker C."/>
            <person name="Pinto D."/>
            <person name="Vollmers J."/>
            <person name="Rivas-Marin E."/>
            <person name="Kohn T."/>
            <person name="Peeters S.H."/>
            <person name="Heuer A."/>
            <person name="Rast P."/>
            <person name="Oberbeckmann S."/>
            <person name="Bunk B."/>
            <person name="Jeske O."/>
            <person name="Meyerdierks A."/>
            <person name="Storesund J.E."/>
            <person name="Kallscheuer N."/>
            <person name="Luecker S."/>
            <person name="Lage O.M."/>
            <person name="Pohl T."/>
            <person name="Merkel B.J."/>
            <person name="Hornburger P."/>
            <person name="Mueller R.-W."/>
            <person name="Bruemmer F."/>
            <person name="Labrenz M."/>
            <person name="Spormann A.M."/>
            <person name="Op den Camp H."/>
            <person name="Overmann J."/>
            <person name="Amann R."/>
            <person name="Jetten M.S.M."/>
            <person name="Mascher T."/>
            <person name="Medema M.H."/>
            <person name="Devos D.P."/>
            <person name="Kaster A.-K."/>
            <person name="Ovreas L."/>
            <person name="Rohde M."/>
            <person name="Galperin M.Y."/>
            <person name="Jogler C."/>
        </authorList>
    </citation>
    <scope>NUCLEOTIDE SEQUENCE [LARGE SCALE GENOMIC DNA]</scope>
    <source>
        <strain evidence="3 4">Pr1d</strain>
    </source>
</reference>
<dbReference type="Pfam" id="PF13439">
    <property type="entry name" value="Glyco_transf_4"/>
    <property type="match status" value="1"/>
</dbReference>
<dbReference type="CDD" id="cd03801">
    <property type="entry name" value="GT4_PimA-like"/>
    <property type="match status" value="1"/>
</dbReference>
<dbReference type="PANTHER" id="PTHR45947:SF3">
    <property type="entry name" value="SULFOQUINOVOSYL TRANSFERASE SQD2"/>
    <property type="match status" value="1"/>
</dbReference>
<protein>
    <submittedName>
        <fullName evidence="3">Teichuronic acid biosynthesis glycosyltransferase TuaC</fullName>
        <ecNumber evidence="3">2.4.-.-</ecNumber>
    </submittedName>
</protein>
<feature type="domain" description="Glycosyltransferase subfamily 4-like N-terminal" evidence="2">
    <location>
        <begin position="19"/>
        <end position="179"/>
    </location>
</feature>
<accession>A0A5B9QE04</accession>
<keyword evidence="3" id="KW-0808">Transferase</keyword>
<name>A0A5B9QE04_9BACT</name>
<dbReference type="PANTHER" id="PTHR45947">
    <property type="entry name" value="SULFOQUINOVOSYL TRANSFERASE SQD2"/>
    <property type="match status" value="1"/>
</dbReference>
<evidence type="ECO:0000313" key="4">
    <source>
        <dbReference type="Proteomes" id="UP000323917"/>
    </source>
</evidence>
<dbReference type="Pfam" id="PF00534">
    <property type="entry name" value="Glycos_transf_1"/>
    <property type="match status" value="1"/>
</dbReference>
<dbReference type="Gene3D" id="3.40.50.2000">
    <property type="entry name" value="Glycogen Phosphorylase B"/>
    <property type="match status" value="2"/>
</dbReference>
<dbReference type="EMBL" id="CP042913">
    <property type="protein sequence ID" value="QEG36039.1"/>
    <property type="molecule type" value="Genomic_DNA"/>
</dbReference>
<evidence type="ECO:0000313" key="3">
    <source>
        <dbReference type="EMBL" id="QEG36039.1"/>
    </source>
</evidence>
<proteinExistence type="predicted"/>
<evidence type="ECO:0000259" key="2">
    <source>
        <dbReference type="Pfam" id="PF13439"/>
    </source>
</evidence>
<dbReference type="OrthoDB" id="232381at2"/>
<organism evidence="3 4">
    <name type="scientific">Bythopirellula goksoeyrii</name>
    <dbReference type="NCBI Taxonomy" id="1400387"/>
    <lineage>
        <taxon>Bacteria</taxon>
        <taxon>Pseudomonadati</taxon>
        <taxon>Planctomycetota</taxon>
        <taxon>Planctomycetia</taxon>
        <taxon>Pirellulales</taxon>
        <taxon>Lacipirellulaceae</taxon>
        <taxon>Bythopirellula</taxon>
    </lineage>
</organism>
<dbReference type="RefSeq" id="WP_148074457.1">
    <property type="nucleotide sequence ID" value="NZ_CP042913.1"/>
</dbReference>
<keyword evidence="4" id="KW-1185">Reference proteome</keyword>